<feature type="compositionally biased region" description="Basic and acidic residues" evidence="2">
    <location>
        <begin position="18"/>
        <end position="34"/>
    </location>
</feature>
<feature type="region of interest" description="Disordered" evidence="2">
    <location>
        <begin position="255"/>
        <end position="324"/>
    </location>
</feature>
<reference evidence="4" key="1">
    <citation type="journal article" date="2022" name="bioRxiv">
        <title>Deciphering the potential niche of two novel black yeast fungi from a biological soil crust based on their genomes, phenotypes, and melanin regulation.</title>
        <authorList>
            <consortium name="DOE Joint Genome Institute"/>
            <person name="Carr E.C."/>
            <person name="Barton Q."/>
            <person name="Grambo S."/>
            <person name="Sullivan M."/>
            <person name="Renfro C.M."/>
            <person name="Kuo A."/>
            <person name="Pangilinan J."/>
            <person name="Lipzen A."/>
            <person name="Keymanesh K."/>
            <person name="Savage E."/>
            <person name="Barry K."/>
            <person name="Grigoriev I.V."/>
            <person name="Riekhof W.R."/>
            <person name="Harris S.S."/>
        </authorList>
    </citation>
    <scope>NUCLEOTIDE SEQUENCE</scope>
    <source>
        <strain evidence="4">JF 03-4F</strain>
    </source>
</reference>
<dbReference type="AlphaFoldDB" id="A0AAN6DU19"/>
<feature type="region of interest" description="Disordered" evidence="2">
    <location>
        <begin position="1"/>
        <end position="48"/>
    </location>
</feature>
<keyword evidence="1" id="KW-0863">Zinc-finger</keyword>
<accession>A0AAN6DU19</accession>
<keyword evidence="1" id="KW-0862">Zinc</keyword>
<dbReference type="PROSITE" id="PS50157">
    <property type="entry name" value="ZINC_FINGER_C2H2_2"/>
    <property type="match status" value="1"/>
</dbReference>
<evidence type="ECO:0000259" key="3">
    <source>
        <dbReference type="PROSITE" id="PS50157"/>
    </source>
</evidence>
<protein>
    <recommendedName>
        <fullName evidence="3">C2H2-type domain-containing protein</fullName>
    </recommendedName>
</protein>
<dbReference type="EMBL" id="MU404355">
    <property type="protein sequence ID" value="KAI1612211.1"/>
    <property type="molecule type" value="Genomic_DNA"/>
</dbReference>
<keyword evidence="5" id="KW-1185">Reference proteome</keyword>
<evidence type="ECO:0000313" key="5">
    <source>
        <dbReference type="Proteomes" id="UP001203852"/>
    </source>
</evidence>
<proteinExistence type="predicted"/>
<feature type="compositionally biased region" description="Basic and acidic residues" evidence="2">
    <location>
        <begin position="255"/>
        <end position="278"/>
    </location>
</feature>
<dbReference type="InterPro" id="IPR036236">
    <property type="entry name" value="Znf_C2H2_sf"/>
</dbReference>
<dbReference type="Proteomes" id="UP001203852">
    <property type="component" value="Unassembled WGS sequence"/>
</dbReference>
<evidence type="ECO:0000256" key="1">
    <source>
        <dbReference type="PROSITE-ProRule" id="PRU00042"/>
    </source>
</evidence>
<dbReference type="SMART" id="SM00355">
    <property type="entry name" value="ZnF_C2H2"/>
    <property type="match status" value="4"/>
</dbReference>
<gene>
    <name evidence="4" type="ORF">EDD36DRAFT_278234</name>
</gene>
<comment type="caution">
    <text evidence="4">The sequence shown here is derived from an EMBL/GenBank/DDBJ whole genome shotgun (WGS) entry which is preliminary data.</text>
</comment>
<evidence type="ECO:0000313" key="4">
    <source>
        <dbReference type="EMBL" id="KAI1612211.1"/>
    </source>
</evidence>
<dbReference type="InterPro" id="IPR013087">
    <property type="entry name" value="Znf_C2H2_type"/>
</dbReference>
<dbReference type="Gene3D" id="3.30.160.60">
    <property type="entry name" value="Classic Zinc Finger"/>
    <property type="match status" value="1"/>
</dbReference>
<sequence length="413" mass="47166">MDPQCRLNTGDEEEVVEDEHPERTSPDSAGDMHRQGSQSPPAVQSKDIDLQLPKVKEKSLYPCSKCGKPFRDLKSHMVTHQADRPHKCPLSSCEFHLRGFARKYDQIRHTICHYRGFMVCEYCPGAHSPNEISFHRVDALKQHLVHVHHVEPTTKKNKKVPASTVCPNDHQVIVHHGESMIISSTSSASSIPRCSLCGYIFQQPQHWYNHLDDCILSTILQDVPSNHINTLHLLSVADDPLVEETRHLHKIKSDHGLHPLRPTIRDEAGPRTQGKEQGEGNIEQNHAVHREVEEEEDGEGEGEEKTVRGARIPGEGRRRRSRRKDGAYPQYWGVSPEYLNLKRRALYVHDGPHRIWKDDLLLYTSLEVRLPLSGHTAHNYVTDLDVQTIHSAESIYQAHRSRTTTPPWNFMTP</sequence>
<dbReference type="SUPFAM" id="SSF57667">
    <property type="entry name" value="beta-beta-alpha zinc fingers"/>
    <property type="match status" value="1"/>
</dbReference>
<dbReference type="GO" id="GO:0008270">
    <property type="term" value="F:zinc ion binding"/>
    <property type="evidence" value="ECO:0007669"/>
    <property type="project" value="UniProtKB-KW"/>
</dbReference>
<evidence type="ECO:0000256" key="2">
    <source>
        <dbReference type="SAM" id="MobiDB-lite"/>
    </source>
</evidence>
<feature type="domain" description="C2H2-type" evidence="3">
    <location>
        <begin position="61"/>
        <end position="85"/>
    </location>
</feature>
<keyword evidence="1" id="KW-0479">Metal-binding</keyword>
<feature type="compositionally biased region" description="Acidic residues" evidence="2">
    <location>
        <begin position="293"/>
        <end position="302"/>
    </location>
</feature>
<name>A0AAN6DU19_9EURO</name>
<organism evidence="4 5">
    <name type="scientific">Exophiala viscosa</name>
    <dbReference type="NCBI Taxonomy" id="2486360"/>
    <lineage>
        <taxon>Eukaryota</taxon>
        <taxon>Fungi</taxon>
        <taxon>Dikarya</taxon>
        <taxon>Ascomycota</taxon>
        <taxon>Pezizomycotina</taxon>
        <taxon>Eurotiomycetes</taxon>
        <taxon>Chaetothyriomycetidae</taxon>
        <taxon>Chaetothyriales</taxon>
        <taxon>Herpotrichiellaceae</taxon>
        <taxon>Exophiala</taxon>
    </lineage>
</organism>